<accession>B1VL78</accession>
<dbReference type="SUPFAM" id="SSF48452">
    <property type="entry name" value="TPR-like"/>
    <property type="match status" value="1"/>
</dbReference>
<keyword evidence="3" id="KW-0805">Transcription regulation</keyword>
<evidence type="ECO:0000313" key="8">
    <source>
        <dbReference type="EMBL" id="BAG20106.1"/>
    </source>
</evidence>
<dbReference type="EMBL" id="AP009493">
    <property type="protein sequence ID" value="BAG20106.1"/>
    <property type="molecule type" value="Genomic_DNA"/>
</dbReference>
<dbReference type="GO" id="GO:0006355">
    <property type="term" value="P:regulation of DNA-templated transcription"/>
    <property type="evidence" value="ECO:0007669"/>
    <property type="project" value="InterPro"/>
</dbReference>
<dbReference type="KEGG" id="sgr:SGR_3277"/>
<dbReference type="Proteomes" id="UP000001685">
    <property type="component" value="Chromosome"/>
</dbReference>
<dbReference type="InterPro" id="IPR005158">
    <property type="entry name" value="BTAD"/>
</dbReference>
<evidence type="ECO:0000256" key="1">
    <source>
        <dbReference type="ARBA" id="ARBA00005820"/>
    </source>
</evidence>
<name>B1VL78_STRGG</name>
<keyword evidence="5" id="KW-0804">Transcription</keyword>
<dbReference type="SUPFAM" id="SSF46894">
    <property type="entry name" value="C-terminal effector domain of the bipartite response regulators"/>
    <property type="match status" value="1"/>
</dbReference>
<sequence>MHFTLLGSVSAETGARVVALDGNKQRTVFAALLLAHGKVVTDERLIRFVWGWDPPASSVNQLYTYVSRLRTRLGDGVRLERGGPGYRLDIGDSTVDWEAFRELADAGGAELRAGRYAEAERGLAAALALWRGPALTGVTEQLAGAEAPRMEEARLCAEEHRTEAALALGRHTETVAGLTRQVALHPLREGMRGQLMTALYRCGRQAEALALYEAGRRALADELGIDPGPALRGLYEEILRGALPAPPAPERVRSVLADPVREAGPPPEGAGATGLVPSLLPAAPGDFTGRAAEVEAVLAALSERRDVVVTGAPGTGKSALALHAAERCRDAFPDGSLYADLRTGSGARRPGEVLGWFLRALGADPDRLPKTLDERVQLYRTLLTGRRALVVLDNVTDDAQVRPLLPGGGPSRTVVTGVRAPLASLEGTRVVQLGALGPADAVRLLTAIVGPARIAEDPEAVVRIAEFCDRLPLALRIAAARLVARPQWSTTRLAGRLAHGHRRLAELRLGSLDVAAGLRHAVDGLPVRLAEAFVELASAGPPQLGVPDAAVLLGTGWEEAEEVLEELTDARLAEGWSAGADRRPCYRFPSLVRLFAQELRGASLAVA</sequence>
<dbReference type="SMART" id="SM01043">
    <property type="entry name" value="BTAD"/>
    <property type="match status" value="1"/>
</dbReference>
<dbReference type="InterPro" id="IPR011990">
    <property type="entry name" value="TPR-like_helical_dom_sf"/>
</dbReference>
<dbReference type="GO" id="GO:0043531">
    <property type="term" value="F:ADP binding"/>
    <property type="evidence" value="ECO:0007669"/>
    <property type="project" value="InterPro"/>
</dbReference>
<dbReference type="RefSeq" id="WP_012379773.1">
    <property type="nucleotide sequence ID" value="NC_010572.1"/>
</dbReference>
<evidence type="ECO:0000256" key="6">
    <source>
        <dbReference type="PROSITE-ProRule" id="PRU01091"/>
    </source>
</evidence>
<dbReference type="PANTHER" id="PTHR35807">
    <property type="entry name" value="TRANSCRIPTIONAL REGULATOR REDD-RELATED"/>
    <property type="match status" value="1"/>
</dbReference>
<dbReference type="AlphaFoldDB" id="B1VL78"/>
<dbReference type="InterPro" id="IPR016032">
    <property type="entry name" value="Sig_transdc_resp-reg_C-effctor"/>
</dbReference>
<evidence type="ECO:0000256" key="3">
    <source>
        <dbReference type="ARBA" id="ARBA00023015"/>
    </source>
</evidence>
<reference evidence="9" key="1">
    <citation type="journal article" date="2008" name="J. Bacteriol.">
        <title>Genome sequence of the streptomycin-producing microorganism Streptomyces griseus IFO 13350.</title>
        <authorList>
            <person name="Ohnishi Y."/>
            <person name="Ishikawa J."/>
            <person name="Hara H."/>
            <person name="Suzuki H."/>
            <person name="Ikenoya M."/>
            <person name="Ikeda H."/>
            <person name="Yamashita A."/>
            <person name="Hattori M."/>
            <person name="Horinouchi S."/>
        </authorList>
    </citation>
    <scope>NUCLEOTIDE SEQUENCE [LARGE SCALE GENOMIC DNA]</scope>
    <source>
        <strain evidence="9">JCM 4626 / NBRC 13350</strain>
    </source>
</reference>
<protein>
    <submittedName>
        <fullName evidence="8">AfsR-like transcriptional regulator</fullName>
    </submittedName>
</protein>
<organism evidence="8 9">
    <name type="scientific">Streptomyces griseus subsp. griseus (strain JCM 4626 / CBS 651.72 / NBRC 13350 / KCC S-0626 / ISP 5235)</name>
    <dbReference type="NCBI Taxonomy" id="455632"/>
    <lineage>
        <taxon>Bacteria</taxon>
        <taxon>Bacillati</taxon>
        <taxon>Actinomycetota</taxon>
        <taxon>Actinomycetes</taxon>
        <taxon>Kitasatosporales</taxon>
        <taxon>Streptomycetaceae</taxon>
        <taxon>Streptomyces</taxon>
    </lineage>
</organism>
<dbReference type="Gene3D" id="1.10.10.10">
    <property type="entry name" value="Winged helix-like DNA-binding domain superfamily/Winged helix DNA-binding domain"/>
    <property type="match status" value="1"/>
</dbReference>
<dbReference type="PATRIC" id="fig|455632.4.peg.3353"/>
<dbReference type="PRINTS" id="PR00364">
    <property type="entry name" value="DISEASERSIST"/>
</dbReference>
<proteinExistence type="inferred from homology"/>
<dbReference type="CDD" id="cd15831">
    <property type="entry name" value="BTAD"/>
    <property type="match status" value="1"/>
</dbReference>
<comment type="similarity">
    <text evidence="1">Belongs to the AfsR/DnrI/RedD regulatory family.</text>
</comment>
<dbReference type="InterPro" id="IPR027417">
    <property type="entry name" value="P-loop_NTPase"/>
</dbReference>
<feature type="DNA-binding region" description="OmpR/PhoB-type" evidence="6">
    <location>
        <begin position="1"/>
        <end position="90"/>
    </location>
</feature>
<dbReference type="SUPFAM" id="SSF52540">
    <property type="entry name" value="P-loop containing nucleoside triphosphate hydrolases"/>
    <property type="match status" value="1"/>
</dbReference>
<dbReference type="GO" id="GO:0003677">
    <property type="term" value="F:DNA binding"/>
    <property type="evidence" value="ECO:0007669"/>
    <property type="project" value="UniProtKB-UniRule"/>
</dbReference>
<dbReference type="Gene3D" id="1.25.40.10">
    <property type="entry name" value="Tetratricopeptide repeat domain"/>
    <property type="match status" value="1"/>
</dbReference>
<evidence type="ECO:0000256" key="2">
    <source>
        <dbReference type="ARBA" id="ARBA00023012"/>
    </source>
</evidence>
<dbReference type="InterPro" id="IPR051677">
    <property type="entry name" value="AfsR-DnrI-RedD_regulator"/>
</dbReference>
<dbReference type="eggNOG" id="COG3629">
    <property type="taxonomic scope" value="Bacteria"/>
</dbReference>
<dbReference type="SMART" id="SM00862">
    <property type="entry name" value="Trans_reg_C"/>
    <property type="match status" value="1"/>
</dbReference>
<gene>
    <name evidence="8" type="ordered locus">SGR_3277</name>
</gene>
<evidence type="ECO:0000256" key="4">
    <source>
        <dbReference type="ARBA" id="ARBA00023125"/>
    </source>
</evidence>
<dbReference type="PANTHER" id="PTHR35807:SF1">
    <property type="entry name" value="TRANSCRIPTIONAL REGULATOR REDD"/>
    <property type="match status" value="1"/>
</dbReference>
<dbReference type="InterPro" id="IPR036388">
    <property type="entry name" value="WH-like_DNA-bd_sf"/>
</dbReference>
<dbReference type="Pfam" id="PF00486">
    <property type="entry name" value="Trans_reg_C"/>
    <property type="match status" value="1"/>
</dbReference>
<dbReference type="Pfam" id="PF03704">
    <property type="entry name" value="BTAD"/>
    <property type="match status" value="1"/>
</dbReference>
<keyword evidence="4 6" id="KW-0238">DNA-binding</keyword>
<dbReference type="InterPro" id="IPR001867">
    <property type="entry name" value="OmpR/PhoB-type_DNA-bd"/>
</dbReference>
<dbReference type="Gene3D" id="3.40.50.300">
    <property type="entry name" value="P-loop containing nucleotide triphosphate hydrolases"/>
    <property type="match status" value="1"/>
</dbReference>
<feature type="domain" description="OmpR/PhoB-type" evidence="7">
    <location>
        <begin position="1"/>
        <end position="90"/>
    </location>
</feature>
<evidence type="ECO:0000259" key="7">
    <source>
        <dbReference type="PROSITE" id="PS51755"/>
    </source>
</evidence>
<dbReference type="HOGENOM" id="CLU_004665_6_0_11"/>
<dbReference type="GO" id="GO:0000160">
    <property type="term" value="P:phosphorelay signal transduction system"/>
    <property type="evidence" value="ECO:0007669"/>
    <property type="project" value="UniProtKB-KW"/>
</dbReference>
<keyword evidence="2" id="KW-0902">Two-component regulatory system</keyword>
<dbReference type="PROSITE" id="PS51755">
    <property type="entry name" value="OMPR_PHOB"/>
    <property type="match status" value="1"/>
</dbReference>
<evidence type="ECO:0000256" key="5">
    <source>
        <dbReference type="ARBA" id="ARBA00023163"/>
    </source>
</evidence>
<evidence type="ECO:0000313" key="9">
    <source>
        <dbReference type="Proteomes" id="UP000001685"/>
    </source>
</evidence>